<proteinExistence type="predicted"/>
<dbReference type="Proteomes" id="UP000271889">
    <property type="component" value="Unassembled WGS sequence"/>
</dbReference>
<evidence type="ECO:0000313" key="1">
    <source>
        <dbReference type="EMBL" id="VDK59992.1"/>
    </source>
</evidence>
<protein>
    <submittedName>
        <fullName evidence="1">Uncharacterized protein</fullName>
    </submittedName>
</protein>
<evidence type="ECO:0000313" key="2">
    <source>
        <dbReference type="Proteomes" id="UP000271889"/>
    </source>
</evidence>
<feature type="non-terminal residue" evidence="1">
    <location>
        <position position="76"/>
    </location>
</feature>
<dbReference type="AlphaFoldDB" id="A0A3P6RA70"/>
<reference evidence="1 2" key="1">
    <citation type="submission" date="2018-11" db="EMBL/GenBank/DDBJ databases">
        <authorList>
            <consortium name="Pathogen Informatics"/>
        </authorList>
    </citation>
    <scope>NUCLEOTIDE SEQUENCE [LARGE SCALE GENOMIC DNA]</scope>
</reference>
<accession>A0A3P6RA70</accession>
<organism evidence="1 2">
    <name type="scientific">Cylicostephanus goldi</name>
    <name type="common">Nematode worm</name>
    <dbReference type="NCBI Taxonomy" id="71465"/>
    <lineage>
        <taxon>Eukaryota</taxon>
        <taxon>Metazoa</taxon>
        <taxon>Ecdysozoa</taxon>
        <taxon>Nematoda</taxon>
        <taxon>Chromadorea</taxon>
        <taxon>Rhabditida</taxon>
        <taxon>Rhabditina</taxon>
        <taxon>Rhabditomorpha</taxon>
        <taxon>Strongyloidea</taxon>
        <taxon>Strongylidae</taxon>
        <taxon>Cylicostephanus</taxon>
    </lineage>
</organism>
<sequence length="76" mass="8309">MLMLKKSRLTMAPIYDISNKRMEFKGAVRLILQLENGATGMAQHRGVAFIMEALPNICIEDSLAGGTLMRAREGGA</sequence>
<name>A0A3P6RA70_CYLGO</name>
<dbReference type="EMBL" id="UYRV01013972">
    <property type="protein sequence ID" value="VDK59992.1"/>
    <property type="molecule type" value="Genomic_DNA"/>
</dbReference>
<keyword evidence="2" id="KW-1185">Reference proteome</keyword>
<gene>
    <name evidence="1" type="ORF">CGOC_LOCUS4860</name>
</gene>